<dbReference type="CDD" id="cd02440">
    <property type="entry name" value="AdoMet_MTases"/>
    <property type="match status" value="1"/>
</dbReference>
<keyword evidence="8" id="KW-1185">Reference proteome</keyword>
<keyword evidence="5" id="KW-0949">S-adenosyl-L-methionine</keyword>
<dbReference type="PANTHER" id="PTHR47816:SF4">
    <property type="entry name" value="RIBOSOMAL RNA SMALL SUBUNIT METHYLTRANSFERASE C"/>
    <property type="match status" value="1"/>
</dbReference>
<evidence type="ECO:0000259" key="6">
    <source>
        <dbReference type="Pfam" id="PF05175"/>
    </source>
</evidence>
<dbReference type="InterPro" id="IPR029063">
    <property type="entry name" value="SAM-dependent_MTases_sf"/>
</dbReference>
<evidence type="ECO:0000256" key="3">
    <source>
        <dbReference type="ARBA" id="ARBA00022603"/>
    </source>
</evidence>
<evidence type="ECO:0000256" key="2">
    <source>
        <dbReference type="ARBA" id="ARBA00022552"/>
    </source>
</evidence>
<dbReference type="EMBL" id="JANFQO010000007">
    <property type="protein sequence ID" value="MCQ4165049.1"/>
    <property type="molecule type" value="Genomic_DNA"/>
</dbReference>
<keyword evidence="1" id="KW-0963">Cytoplasm</keyword>
<dbReference type="GO" id="GO:0032259">
    <property type="term" value="P:methylation"/>
    <property type="evidence" value="ECO:0007669"/>
    <property type="project" value="UniProtKB-KW"/>
</dbReference>
<evidence type="ECO:0000256" key="4">
    <source>
        <dbReference type="ARBA" id="ARBA00022679"/>
    </source>
</evidence>
<dbReference type="PANTHER" id="PTHR47816">
    <property type="entry name" value="RIBOSOMAL RNA SMALL SUBUNIT METHYLTRANSFERASE C"/>
    <property type="match status" value="1"/>
</dbReference>
<dbReference type="SUPFAM" id="SSF53335">
    <property type="entry name" value="S-adenosyl-L-methionine-dependent methyltransferases"/>
    <property type="match status" value="1"/>
</dbReference>
<keyword evidence="2" id="KW-0698">rRNA processing</keyword>
<feature type="domain" description="Methyltransferase small" evidence="6">
    <location>
        <begin position="177"/>
        <end position="349"/>
    </location>
</feature>
<dbReference type="GO" id="GO:0008168">
    <property type="term" value="F:methyltransferase activity"/>
    <property type="evidence" value="ECO:0007669"/>
    <property type="project" value="UniProtKB-KW"/>
</dbReference>
<dbReference type="Gene3D" id="3.40.50.150">
    <property type="entry name" value="Vaccinia Virus protein VP39"/>
    <property type="match status" value="2"/>
</dbReference>
<dbReference type="InterPro" id="IPR046977">
    <property type="entry name" value="RsmC/RlmG"/>
</dbReference>
<name>A0ABT1QRZ1_9GAMM</name>
<dbReference type="Pfam" id="PF05175">
    <property type="entry name" value="MTS"/>
    <property type="match status" value="1"/>
</dbReference>
<gene>
    <name evidence="7" type="ORF">NM961_10035</name>
</gene>
<sequence length="356" mass="38450">MSLPMHDPALQALSLPLLDPALPLPARPRVLLLRGRAGAGLDALRAARPDLQLTAEQGFRPFAAALEAQGWNTTTSAAGEFDAVLVLPPRQRSEVRGLLVRALEHAADDALIVASAANNEGAGALQTDVERLFGTAHSLSKHKCRVLWLRRGEARVDAALARQWQAEDAPQPIAGGRFLSRPGVFAWDRIDTASALLAARLPADLAGQGADLGAGYGYLSCEVMQRCEQVTSLHLYEAELRALELARLNLQRAAAQLGRAPPALEFRWHDVALGLDAQFDFVVTNPPFHQGRADLPELGQAFVRAAARALRPAGRLLLVANRHLPYEQTLAAHFSSVAVLADEQGFKVIHAREPRP</sequence>
<evidence type="ECO:0000256" key="1">
    <source>
        <dbReference type="ARBA" id="ARBA00022490"/>
    </source>
</evidence>
<proteinExistence type="predicted"/>
<comment type="caution">
    <text evidence="7">The sequence shown here is derived from an EMBL/GenBank/DDBJ whole genome shotgun (WGS) entry which is preliminary data.</text>
</comment>
<keyword evidence="3 7" id="KW-0489">Methyltransferase</keyword>
<keyword evidence="4" id="KW-0808">Transferase</keyword>
<evidence type="ECO:0000256" key="5">
    <source>
        <dbReference type="ARBA" id="ARBA00022691"/>
    </source>
</evidence>
<dbReference type="InterPro" id="IPR002052">
    <property type="entry name" value="DNA_methylase_N6_adenine_CS"/>
</dbReference>
<accession>A0ABT1QRZ1</accession>
<dbReference type="Proteomes" id="UP001165498">
    <property type="component" value="Unassembled WGS sequence"/>
</dbReference>
<dbReference type="InterPro" id="IPR007848">
    <property type="entry name" value="Small_mtfrase_dom"/>
</dbReference>
<evidence type="ECO:0000313" key="7">
    <source>
        <dbReference type="EMBL" id="MCQ4165049.1"/>
    </source>
</evidence>
<protein>
    <submittedName>
        <fullName evidence="7">Methyltransferase</fullName>
    </submittedName>
</protein>
<reference evidence="7" key="1">
    <citation type="submission" date="2022-07" db="EMBL/GenBank/DDBJ databases">
        <title>Tahibacter sp., a new gammaproteobacterium isolated from the silt sample collected at pig farm.</title>
        <authorList>
            <person name="Chen H."/>
        </authorList>
    </citation>
    <scope>NUCLEOTIDE SEQUENCE</scope>
    <source>
        <strain evidence="7">P2K</strain>
    </source>
</reference>
<dbReference type="RefSeq" id="WP_255914103.1">
    <property type="nucleotide sequence ID" value="NZ_JANFQO010000007.1"/>
</dbReference>
<organism evidence="7 8">
    <name type="scientific">Tahibacter harae</name>
    <dbReference type="NCBI Taxonomy" id="2963937"/>
    <lineage>
        <taxon>Bacteria</taxon>
        <taxon>Pseudomonadati</taxon>
        <taxon>Pseudomonadota</taxon>
        <taxon>Gammaproteobacteria</taxon>
        <taxon>Lysobacterales</taxon>
        <taxon>Rhodanobacteraceae</taxon>
        <taxon>Tahibacter</taxon>
    </lineage>
</organism>
<dbReference type="PROSITE" id="PS00092">
    <property type="entry name" value="N6_MTASE"/>
    <property type="match status" value="1"/>
</dbReference>
<evidence type="ECO:0000313" key="8">
    <source>
        <dbReference type="Proteomes" id="UP001165498"/>
    </source>
</evidence>